<evidence type="ECO:0000256" key="1">
    <source>
        <dbReference type="SAM" id="Phobius"/>
    </source>
</evidence>
<organism evidence="2 3">
    <name type="scientific">Clostridium botulinum C/D str. DC5</name>
    <dbReference type="NCBI Taxonomy" id="1443128"/>
    <lineage>
        <taxon>Bacteria</taxon>
        <taxon>Bacillati</taxon>
        <taxon>Bacillota</taxon>
        <taxon>Clostridia</taxon>
        <taxon>Eubacteriales</taxon>
        <taxon>Clostridiaceae</taxon>
        <taxon>Clostridium</taxon>
    </lineage>
</organism>
<gene>
    <name evidence="2" type="ORF">Z955_14950</name>
</gene>
<keyword evidence="1" id="KW-0812">Transmembrane</keyword>
<protein>
    <submittedName>
        <fullName evidence="2">Uncharacterized protein</fullName>
    </submittedName>
</protein>
<evidence type="ECO:0000313" key="2">
    <source>
        <dbReference type="EMBL" id="KGM93444.1"/>
    </source>
</evidence>
<dbReference type="RefSeq" id="WP_039260105.1">
    <property type="nucleotide sequence ID" value="NZ_JDRY01000169.1"/>
</dbReference>
<dbReference type="EMBL" id="JDRY01000169">
    <property type="protein sequence ID" value="KGM93444.1"/>
    <property type="molecule type" value="Genomic_DNA"/>
</dbReference>
<comment type="caution">
    <text evidence="2">The sequence shown here is derived from an EMBL/GenBank/DDBJ whole genome shotgun (WGS) entry which is preliminary data.</text>
</comment>
<feature type="transmembrane region" description="Helical" evidence="1">
    <location>
        <begin position="37"/>
        <end position="53"/>
    </location>
</feature>
<keyword evidence="1" id="KW-1133">Transmembrane helix</keyword>
<evidence type="ECO:0000313" key="3">
    <source>
        <dbReference type="Proteomes" id="UP000030014"/>
    </source>
</evidence>
<dbReference type="AlphaFoldDB" id="A0A0A0HW91"/>
<reference evidence="2 3" key="1">
    <citation type="submission" date="2014-01" db="EMBL/GenBank/DDBJ databases">
        <title>Plasmidome dynamics in the species complex Clostridium novyi sensu lato converts strains of independent lineages into distinctly different pathogens.</title>
        <authorList>
            <person name="Skarin H."/>
            <person name="Segerman B."/>
        </authorList>
    </citation>
    <scope>NUCLEOTIDE SEQUENCE [LARGE SCALE GENOMIC DNA]</scope>
    <source>
        <strain evidence="2 3">DC5</strain>
    </source>
</reference>
<accession>A0A0A0HW91</accession>
<feature type="transmembrane region" description="Helical" evidence="1">
    <location>
        <begin position="7"/>
        <end position="25"/>
    </location>
</feature>
<dbReference type="Proteomes" id="UP000030014">
    <property type="component" value="Unassembled WGS sequence"/>
</dbReference>
<sequence length="61" mass="6647">MLKNSKILRGIIICVLLICTIYLVYSIISNPFGQDNIMLAIATAAGFILLGTYKNGGKDKQ</sequence>
<proteinExistence type="predicted"/>
<keyword evidence="1" id="KW-0472">Membrane</keyword>
<name>A0A0A0HW91_CLOBO</name>